<dbReference type="NCBIfam" id="NF002203">
    <property type="entry name" value="PRK01076.1"/>
    <property type="match status" value="1"/>
</dbReference>
<comment type="cofactor">
    <cofactor evidence="6">
        <name>Mn(2+)</name>
        <dbReference type="ChEBI" id="CHEBI:29035"/>
    </cofactor>
    <text evidence="6">Binds 1 Mn(2+) ion per subunit.</text>
</comment>
<keyword evidence="5 6" id="KW-0684">Rhamnose metabolism</keyword>
<reference evidence="9 10" key="1">
    <citation type="submission" date="2021-04" db="EMBL/GenBank/DDBJ databases">
        <title>Paenibacillus sp. DLE-14 whole genome sequence.</title>
        <authorList>
            <person name="Ham Y.J."/>
        </authorList>
    </citation>
    <scope>NUCLEOTIDE SEQUENCE [LARGE SCALE GENOMIC DNA]</scope>
    <source>
        <strain evidence="9 10">DLE-14</strain>
    </source>
</reference>
<comment type="catalytic activity">
    <reaction evidence="6">
        <text>L-rhamnopyranose = L-rhamnulose</text>
        <dbReference type="Rhea" id="RHEA:23160"/>
        <dbReference type="ChEBI" id="CHEBI:17897"/>
        <dbReference type="ChEBI" id="CHEBI:62346"/>
        <dbReference type="EC" id="5.3.1.14"/>
    </reaction>
</comment>
<keyword evidence="3 6" id="KW-0464">Manganese</keyword>
<evidence type="ECO:0000256" key="6">
    <source>
        <dbReference type="HAMAP-Rule" id="MF_00541"/>
    </source>
</evidence>
<sequence>MDQTIQANYEAAKALYARHGIDVDAALEQLAQIKISMHCWQGDDVRGFLNKGQALTGGISVTGNYPGAAGTPEELRSDLELAFSLIPGKHKLNLHAIYVDTDEQVELDKIEPKHFQKWVDWAKEQGLGLDFNPTCFSHEKSKDGFTLSHPDPEIRQFWIDHCKASRKIGAYFGEQLGQTCVTNVWIPDGFKDTPVDRLAPRKRLKDALDEVFEEELNPAHNLDAVESKLFGLGSEAYVVGSHEFYMGYGMQNNKLICLDAGHFHPTEVISNKLSAISLFTDGILLHVSRPMRWDSDHVVTMDDELIDIGRELVRGDLLSKTHIGLDFFDASINRVAAWVIGTRNTIKALMRAMLDPVEALRQAELDGDYTTRLALQEEFKSYPFGAVWDYYCEKNGVPVREAWLAEVKAYEQAVLLQRGKEPVEAAESNV</sequence>
<evidence type="ECO:0000256" key="1">
    <source>
        <dbReference type="ARBA" id="ARBA00022490"/>
    </source>
</evidence>
<evidence type="ECO:0000313" key="9">
    <source>
        <dbReference type="EMBL" id="MBP3963636.1"/>
    </source>
</evidence>
<evidence type="ECO:0000313" key="10">
    <source>
        <dbReference type="Proteomes" id="UP000673394"/>
    </source>
</evidence>
<feature type="binding site" evidence="6">
    <location>
        <position position="262"/>
    </location>
    <ligand>
        <name>Mn(2+)</name>
        <dbReference type="ChEBI" id="CHEBI:29035"/>
    </ligand>
</feature>
<feature type="binding site" evidence="6">
    <location>
        <position position="294"/>
    </location>
    <ligand>
        <name>Mn(2+)</name>
        <dbReference type="ChEBI" id="CHEBI:29035"/>
    </ligand>
</feature>
<keyword evidence="1 6" id="KW-0963">Cytoplasm</keyword>
<evidence type="ECO:0000256" key="2">
    <source>
        <dbReference type="ARBA" id="ARBA00022723"/>
    </source>
</evidence>
<dbReference type="EMBL" id="JAGKSP010000004">
    <property type="protein sequence ID" value="MBP3963636.1"/>
    <property type="molecule type" value="Genomic_DNA"/>
</dbReference>
<evidence type="ECO:0000256" key="3">
    <source>
        <dbReference type="ARBA" id="ARBA00023211"/>
    </source>
</evidence>
<evidence type="ECO:0000256" key="7">
    <source>
        <dbReference type="NCBIfam" id="TIGR01748"/>
    </source>
</evidence>
<evidence type="ECO:0000313" key="8">
    <source>
        <dbReference type="EMBL" id="MBP3961693.1"/>
    </source>
</evidence>
<keyword evidence="4 6" id="KW-0413">Isomerase</keyword>
<dbReference type="PANTHER" id="PTHR30268">
    <property type="entry name" value="L-RHAMNOSE ISOMERASE"/>
    <property type="match status" value="1"/>
</dbReference>
<proteinExistence type="inferred from homology"/>
<dbReference type="InterPro" id="IPR050337">
    <property type="entry name" value="L-rhamnose_isomerase"/>
</dbReference>
<dbReference type="RefSeq" id="WP_210655283.1">
    <property type="nucleotide sequence ID" value="NZ_JAGKSP010000001.1"/>
</dbReference>
<dbReference type="Proteomes" id="UP000673394">
    <property type="component" value="Unassembled WGS sequence"/>
</dbReference>
<feature type="binding site" evidence="6">
    <location>
        <position position="296"/>
    </location>
    <ligand>
        <name>Mn(2+)</name>
        <dbReference type="ChEBI" id="CHEBI:29035"/>
    </ligand>
</feature>
<dbReference type="NCBIfam" id="TIGR01748">
    <property type="entry name" value="rhaA"/>
    <property type="match status" value="1"/>
</dbReference>
<comment type="caution">
    <text evidence="9">The sequence shown here is derived from an EMBL/GenBank/DDBJ whole genome shotgun (WGS) entry which is preliminary data.</text>
</comment>
<evidence type="ECO:0000256" key="4">
    <source>
        <dbReference type="ARBA" id="ARBA00023235"/>
    </source>
</evidence>
<dbReference type="HAMAP" id="MF_00541">
    <property type="entry name" value="RhaA"/>
    <property type="match status" value="1"/>
</dbReference>
<organism evidence="9 10">
    <name type="scientific">Paenibacillus lignilyticus</name>
    <dbReference type="NCBI Taxonomy" id="1172615"/>
    <lineage>
        <taxon>Bacteria</taxon>
        <taxon>Bacillati</taxon>
        <taxon>Bacillota</taxon>
        <taxon>Bacilli</taxon>
        <taxon>Bacillales</taxon>
        <taxon>Paenibacillaceae</taxon>
        <taxon>Paenibacillus</taxon>
    </lineage>
</organism>
<comment type="pathway">
    <text evidence="6">Carbohydrate degradation; L-rhamnose degradation; glycerone phosphate from L-rhamnose: step 1/3.</text>
</comment>
<dbReference type="Pfam" id="PF06134">
    <property type="entry name" value="RhaA"/>
    <property type="match status" value="1"/>
</dbReference>
<dbReference type="InterPro" id="IPR009308">
    <property type="entry name" value="Rhamnose_isomerase"/>
</dbReference>
<dbReference type="Gene3D" id="3.20.20.150">
    <property type="entry name" value="Divalent-metal-dependent TIM barrel enzymes"/>
    <property type="match status" value="1"/>
</dbReference>
<name>A0ABS5CCF2_9BACL</name>
<comment type="similarity">
    <text evidence="6">Belongs to the rhamnose isomerase family.</text>
</comment>
<dbReference type="GO" id="GO:0008740">
    <property type="term" value="F:L-rhamnose isomerase activity"/>
    <property type="evidence" value="ECO:0007669"/>
    <property type="project" value="UniProtKB-EC"/>
</dbReference>
<comment type="function">
    <text evidence="6">Catalyzes the interconversion of L-rhamnose and L-rhamnulose.</text>
</comment>
<gene>
    <name evidence="6 9" type="primary">rhaA</name>
    <name evidence="8" type="ORF">I8J30_03150</name>
    <name evidence="9" type="ORF">I8J30_13045</name>
</gene>
<protein>
    <recommendedName>
        <fullName evidence="6 7">L-rhamnose isomerase</fullName>
        <ecNumber evidence="6 7">5.3.1.14</ecNumber>
    </recommendedName>
</protein>
<evidence type="ECO:0000256" key="5">
    <source>
        <dbReference type="ARBA" id="ARBA00023308"/>
    </source>
</evidence>
<dbReference type="SUPFAM" id="SSF51658">
    <property type="entry name" value="Xylose isomerase-like"/>
    <property type="match status" value="1"/>
</dbReference>
<keyword evidence="10" id="KW-1185">Reference proteome</keyword>
<comment type="subcellular location">
    <subcellularLocation>
        <location evidence="6">Cytoplasm</location>
    </subcellularLocation>
</comment>
<dbReference type="EMBL" id="JAGKSP010000001">
    <property type="protein sequence ID" value="MBP3961693.1"/>
    <property type="molecule type" value="Genomic_DNA"/>
</dbReference>
<keyword evidence="2 6" id="KW-0479">Metal-binding</keyword>
<dbReference type="InterPro" id="IPR036237">
    <property type="entry name" value="Xyl_isomerase-like_sf"/>
</dbReference>
<dbReference type="PANTHER" id="PTHR30268:SF0">
    <property type="entry name" value="L-RHAMNOSE ISOMERASE"/>
    <property type="match status" value="1"/>
</dbReference>
<dbReference type="EC" id="5.3.1.14" evidence="6 7"/>
<accession>A0ABS5CCF2</accession>